<feature type="binding site" description="axial binding residue" evidence="5">
    <location>
        <position position="449"/>
    </location>
    <ligand>
        <name>heme</name>
        <dbReference type="ChEBI" id="CHEBI:30413"/>
    </ligand>
    <ligandPart>
        <name>Fe</name>
        <dbReference type="ChEBI" id="CHEBI:18248"/>
    </ligandPart>
</feature>
<gene>
    <name evidence="7" type="ORF">VFH_V062680</name>
</gene>
<dbReference type="Proteomes" id="UP001157006">
    <property type="component" value="Chromosome 5"/>
</dbReference>
<sequence>MEYQTLLLLITFVCATILIFILRKLNQTQISTKPPLPPGPHPLPIIGNILELGKNPHKSLTKLSKIYGPIMTLKLGTITTIVISSPQVAKQVLQENSQIFSSRSIPHAGYALDHHKFSPAWLPTIDLWKKLRKICATKVFSTKMLDSTKNLRQQKLQELLDYVNEKIQKGEAIDIGEAVFTTVLNSISNTLFSMDLAHSIHGQESQEFKKIIWGIMEEAGKPNVSDFFPILRPLDLQSVYAKTTKHLKKLYDILDEIIEERISTRSTKADSGDVCNDVLDSLLKSNNIGETTLELSRDEMVHLFMDLFVAGIDTTSGTIEWIMTELLRNPEKLTKAQKEVCQEIDKEETIEESHISKLLFLQAIVKETFRLHPSAPLLLPHKCDETVQILGFNVPKNAQIIVNVWAMGRDPTIWENPNIFIPERFLECDINYKGNSFELIPFGASKRICPGLPLAHRVLHLVVASLLRNFKWNLPDGLKPEEVNMEAKFGITLKKFQSLRLQATSSA</sequence>
<name>A0AAV1AV28_VICFA</name>
<evidence type="ECO:0000313" key="7">
    <source>
        <dbReference type="EMBL" id="CAI8613038.1"/>
    </source>
</evidence>
<keyword evidence="6" id="KW-0812">Transmembrane</keyword>
<dbReference type="InterPro" id="IPR036396">
    <property type="entry name" value="Cyt_P450_sf"/>
</dbReference>
<dbReference type="SUPFAM" id="SSF48264">
    <property type="entry name" value="Cytochrome P450"/>
    <property type="match status" value="1"/>
</dbReference>
<dbReference type="InterPro" id="IPR002401">
    <property type="entry name" value="Cyt_P450_E_grp-I"/>
</dbReference>
<proteinExistence type="inferred from homology"/>
<evidence type="ECO:0000256" key="4">
    <source>
        <dbReference type="ARBA" id="ARBA00023004"/>
    </source>
</evidence>
<evidence type="ECO:0000256" key="6">
    <source>
        <dbReference type="SAM" id="Phobius"/>
    </source>
</evidence>
<comment type="cofactor">
    <cofactor evidence="5">
        <name>heme</name>
        <dbReference type="ChEBI" id="CHEBI:30413"/>
    </cofactor>
</comment>
<dbReference type="PANTHER" id="PTHR47950">
    <property type="entry name" value="CYTOCHROME P450, FAMILY 76, SUBFAMILY C, POLYPEPTIDE 5-RELATED"/>
    <property type="match status" value="1"/>
</dbReference>
<dbReference type="GO" id="GO:0016705">
    <property type="term" value="F:oxidoreductase activity, acting on paired donors, with incorporation or reduction of molecular oxygen"/>
    <property type="evidence" value="ECO:0007669"/>
    <property type="project" value="InterPro"/>
</dbReference>
<evidence type="ECO:0000256" key="3">
    <source>
        <dbReference type="ARBA" id="ARBA00023002"/>
    </source>
</evidence>
<keyword evidence="2 5" id="KW-0479">Metal-binding</keyword>
<dbReference type="GO" id="GO:0004497">
    <property type="term" value="F:monooxygenase activity"/>
    <property type="evidence" value="ECO:0007669"/>
    <property type="project" value="InterPro"/>
</dbReference>
<keyword evidence="4 5" id="KW-0408">Iron</keyword>
<dbReference type="Gene3D" id="1.10.630.10">
    <property type="entry name" value="Cytochrome P450"/>
    <property type="match status" value="1"/>
</dbReference>
<protein>
    <recommendedName>
        <fullName evidence="9">Cytochrome P450</fullName>
    </recommendedName>
</protein>
<keyword evidence="3" id="KW-0560">Oxidoreductase</keyword>
<evidence type="ECO:0000256" key="1">
    <source>
        <dbReference type="ARBA" id="ARBA00010617"/>
    </source>
</evidence>
<dbReference type="EMBL" id="OX451740">
    <property type="protein sequence ID" value="CAI8613038.1"/>
    <property type="molecule type" value="Genomic_DNA"/>
</dbReference>
<dbReference type="FunFam" id="1.10.630.10:FF:000007">
    <property type="entry name" value="Cytochrome P450 76C4"/>
    <property type="match status" value="1"/>
</dbReference>
<keyword evidence="6" id="KW-0472">Membrane</keyword>
<dbReference type="AlphaFoldDB" id="A0AAV1AV28"/>
<dbReference type="InterPro" id="IPR001128">
    <property type="entry name" value="Cyt_P450"/>
</dbReference>
<comment type="similarity">
    <text evidence="1">Belongs to the cytochrome P450 family.</text>
</comment>
<keyword evidence="5" id="KW-0349">Heme</keyword>
<evidence type="ECO:0000256" key="2">
    <source>
        <dbReference type="ARBA" id="ARBA00022723"/>
    </source>
</evidence>
<keyword evidence="8" id="KW-1185">Reference proteome</keyword>
<dbReference type="PRINTS" id="PR00385">
    <property type="entry name" value="P450"/>
</dbReference>
<dbReference type="PANTHER" id="PTHR47950:SF30">
    <property type="entry name" value="CYTOCHROME P450 FAMILY PROTEIN"/>
    <property type="match status" value="1"/>
</dbReference>
<reference evidence="7 8" key="1">
    <citation type="submission" date="2023-01" db="EMBL/GenBank/DDBJ databases">
        <authorList>
            <person name="Kreplak J."/>
        </authorList>
    </citation>
    <scope>NUCLEOTIDE SEQUENCE [LARGE SCALE GENOMIC DNA]</scope>
</reference>
<feature type="transmembrane region" description="Helical" evidence="6">
    <location>
        <begin position="6"/>
        <end position="23"/>
    </location>
</feature>
<evidence type="ECO:0000313" key="8">
    <source>
        <dbReference type="Proteomes" id="UP001157006"/>
    </source>
</evidence>
<accession>A0AAV1AV28</accession>
<organism evidence="7 8">
    <name type="scientific">Vicia faba</name>
    <name type="common">Broad bean</name>
    <name type="synonym">Faba vulgaris</name>
    <dbReference type="NCBI Taxonomy" id="3906"/>
    <lineage>
        <taxon>Eukaryota</taxon>
        <taxon>Viridiplantae</taxon>
        <taxon>Streptophyta</taxon>
        <taxon>Embryophyta</taxon>
        <taxon>Tracheophyta</taxon>
        <taxon>Spermatophyta</taxon>
        <taxon>Magnoliopsida</taxon>
        <taxon>eudicotyledons</taxon>
        <taxon>Gunneridae</taxon>
        <taxon>Pentapetalae</taxon>
        <taxon>rosids</taxon>
        <taxon>fabids</taxon>
        <taxon>Fabales</taxon>
        <taxon>Fabaceae</taxon>
        <taxon>Papilionoideae</taxon>
        <taxon>50 kb inversion clade</taxon>
        <taxon>NPAAA clade</taxon>
        <taxon>Hologalegina</taxon>
        <taxon>IRL clade</taxon>
        <taxon>Fabeae</taxon>
        <taxon>Vicia</taxon>
    </lineage>
</organism>
<dbReference type="Pfam" id="PF00067">
    <property type="entry name" value="p450"/>
    <property type="match status" value="1"/>
</dbReference>
<dbReference type="CDD" id="cd11073">
    <property type="entry name" value="CYP76-like"/>
    <property type="match status" value="1"/>
</dbReference>
<dbReference type="GO" id="GO:0020037">
    <property type="term" value="F:heme binding"/>
    <property type="evidence" value="ECO:0007669"/>
    <property type="project" value="InterPro"/>
</dbReference>
<keyword evidence="6" id="KW-1133">Transmembrane helix</keyword>
<evidence type="ECO:0008006" key="9">
    <source>
        <dbReference type="Google" id="ProtNLM"/>
    </source>
</evidence>
<dbReference type="GO" id="GO:0005506">
    <property type="term" value="F:iron ion binding"/>
    <property type="evidence" value="ECO:0007669"/>
    <property type="project" value="InterPro"/>
</dbReference>
<evidence type="ECO:0000256" key="5">
    <source>
        <dbReference type="PIRSR" id="PIRSR602401-1"/>
    </source>
</evidence>
<dbReference type="PRINTS" id="PR00463">
    <property type="entry name" value="EP450I"/>
</dbReference>